<feature type="transmembrane region" description="Helical" evidence="8">
    <location>
        <begin position="318"/>
        <end position="338"/>
    </location>
</feature>
<proteinExistence type="inferred from homology"/>
<feature type="transmembrane region" description="Helical" evidence="8">
    <location>
        <begin position="227"/>
        <end position="247"/>
    </location>
</feature>
<dbReference type="PANTHER" id="PTHR43271:SF2">
    <property type="entry name" value="BLL2771 PROTEIN"/>
    <property type="match status" value="1"/>
</dbReference>
<feature type="transmembrane region" description="Helical" evidence="8">
    <location>
        <begin position="35"/>
        <end position="54"/>
    </location>
</feature>
<keyword evidence="6 8" id="KW-1133">Transmembrane helix</keyword>
<accession>A0ABV9E089</accession>
<dbReference type="Proteomes" id="UP001595923">
    <property type="component" value="Unassembled WGS sequence"/>
</dbReference>
<dbReference type="InterPro" id="IPR020846">
    <property type="entry name" value="MFS_dom"/>
</dbReference>
<dbReference type="Gene3D" id="1.20.1250.20">
    <property type="entry name" value="MFS general substrate transporter like domains"/>
    <property type="match status" value="1"/>
</dbReference>
<evidence type="ECO:0000256" key="5">
    <source>
        <dbReference type="ARBA" id="ARBA00022692"/>
    </source>
</evidence>
<protein>
    <submittedName>
        <fullName evidence="10">MFS transporter</fullName>
    </submittedName>
</protein>
<evidence type="ECO:0000256" key="2">
    <source>
        <dbReference type="ARBA" id="ARBA00008335"/>
    </source>
</evidence>
<dbReference type="Pfam" id="PF07690">
    <property type="entry name" value="MFS_1"/>
    <property type="match status" value="1"/>
</dbReference>
<evidence type="ECO:0000313" key="11">
    <source>
        <dbReference type="Proteomes" id="UP001595923"/>
    </source>
</evidence>
<dbReference type="RefSeq" id="WP_378576078.1">
    <property type="nucleotide sequence ID" value="NZ_JBHSFQ010000016.1"/>
</dbReference>
<feature type="transmembrane region" description="Helical" evidence="8">
    <location>
        <begin position="66"/>
        <end position="85"/>
    </location>
</feature>
<evidence type="ECO:0000256" key="6">
    <source>
        <dbReference type="ARBA" id="ARBA00022989"/>
    </source>
</evidence>
<gene>
    <name evidence="10" type="ORF">ACFO4E_17300</name>
</gene>
<feature type="transmembrane region" description="Helical" evidence="8">
    <location>
        <begin position="153"/>
        <end position="172"/>
    </location>
</feature>
<feature type="domain" description="Major facilitator superfamily (MFS) profile" evidence="9">
    <location>
        <begin position="1"/>
        <end position="374"/>
    </location>
</feature>
<keyword evidence="7 8" id="KW-0472">Membrane</keyword>
<dbReference type="EMBL" id="JBHSFQ010000016">
    <property type="protein sequence ID" value="MFC4563625.1"/>
    <property type="molecule type" value="Genomic_DNA"/>
</dbReference>
<comment type="caution">
    <text evidence="10">The sequence shown here is derived from an EMBL/GenBank/DDBJ whole genome shotgun (WGS) entry which is preliminary data.</text>
</comment>
<feature type="transmembrane region" description="Helical" evidence="8">
    <location>
        <begin position="282"/>
        <end position="306"/>
    </location>
</feature>
<comment type="similarity">
    <text evidence="2">Belongs to the major facilitator superfamily.</text>
</comment>
<evidence type="ECO:0000256" key="7">
    <source>
        <dbReference type="ARBA" id="ARBA00023136"/>
    </source>
</evidence>
<evidence type="ECO:0000256" key="1">
    <source>
        <dbReference type="ARBA" id="ARBA00004651"/>
    </source>
</evidence>
<dbReference type="PROSITE" id="PS50850">
    <property type="entry name" value="MFS"/>
    <property type="match status" value="1"/>
</dbReference>
<name>A0ABV9E089_9ACTN</name>
<comment type="subcellular location">
    <subcellularLocation>
        <location evidence="1">Cell membrane</location>
        <topology evidence="1">Multi-pass membrane protein</topology>
    </subcellularLocation>
</comment>
<evidence type="ECO:0000256" key="4">
    <source>
        <dbReference type="ARBA" id="ARBA00022475"/>
    </source>
</evidence>
<dbReference type="PANTHER" id="PTHR43271">
    <property type="entry name" value="BLL2771 PROTEIN"/>
    <property type="match status" value="1"/>
</dbReference>
<evidence type="ECO:0000259" key="9">
    <source>
        <dbReference type="PROSITE" id="PS50850"/>
    </source>
</evidence>
<feature type="transmembrane region" description="Helical" evidence="8">
    <location>
        <begin position="193"/>
        <end position="215"/>
    </location>
</feature>
<keyword evidence="11" id="KW-1185">Reference proteome</keyword>
<reference evidence="11" key="1">
    <citation type="journal article" date="2019" name="Int. J. Syst. Evol. Microbiol.">
        <title>The Global Catalogue of Microorganisms (GCM) 10K type strain sequencing project: providing services to taxonomists for standard genome sequencing and annotation.</title>
        <authorList>
            <consortium name="The Broad Institute Genomics Platform"/>
            <consortium name="The Broad Institute Genome Sequencing Center for Infectious Disease"/>
            <person name="Wu L."/>
            <person name="Ma J."/>
        </authorList>
    </citation>
    <scope>NUCLEOTIDE SEQUENCE [LARGE SCALE GENOMIC DNA]</scope>
    <source>
        <strain evidence="11">XZYJ18</strain>
    </source>
</reference>
<evidence type="ECO:0000256" key="8">
    <source>
        <dbReference type="SAM" id="Phobius"/>
    </source>
</evidence>
<dbReference type="InterPro" id="IPR011701">
    <property type="entry name" value="MFS"/>
</dbReference>
<dbReference type="SUPFAM" id="SSF103473">
    <property type="entry name" value="MFS general substrate transporter"/>
    <property type="match status" value="1"/>
</dbReference>
<evidence type="ECO:0000313" key="10">
    <source>
        <dbReference type="EMBL" id="MFC4563625.1"/>
    </source>
</evidence>
<keyword evidence="3" id="KW-0813">Transport</keyword>
<feature type="transmembrane region" description="Helical" evidence="8">
    <location>
        <begin position="259"/>
        <end position="276"/>
    </location>
</feature>
<feature type="transmembrane region" description="Helical" evidence="8">
    <location>
        <begin position="344"/>
        <end position="366"/>
    </location>
</feature>
<dbReference type="InterPro" id="IPR036259">
    <property type="entry name" value="MFS_trans_sf"/>
</dbReference>
<sequence length="387" mass="38992">MWPLYAAGALGPYGSTMVTPIVQEAALGLGTRPEFASGAVTAYMLPFAALMLVSGTLAERWGRGRMIRLSLAASVLACLLCALAPDLNSFLAARALHGATNAFTTPLLVAAITDSTPRHRLGRTMGRFAAAQAAGQAFSPLISGAAALVDWRAAFAVPALCAIVLVVLPADPSVTARRATGRPTWSALANRRLALACALSFLCYLAAVGLTVLAALRSEDAFGLGPLGRGVVGASFGIAGLLLADACGRALDRFGPHRLGAIANALLAAGLLTAALGPSAALLLAGVTMVGVAVTALRSTVNALAATSAPANRAGASSLALSAQFFGGALAPLLWIPLYSTAPAPGFAATALAPLTALAVLGAVALHATRPVRTPPPTGRSRDRPEP</sequence>
<keyword evidence="5 8" id="KW-0812">Transmembrane</keyword>
<evidence type="ECO:0000256" key="3">
    <source>
        <dbReference type="ARBA" id="ARBA00022448"/>
    </source>
</evidence>
<organism evidence="10 11">
    <name type="scientific">Nocardiopsis mangrovi</name>
    <dbReference type="NCBI Taxonomy" id="1179818"/>
    <lineage>
        <taxon>Bacteria</taxon>
        <taxon>Bacillati</taxon>
        <taxon>Actinomycetota</taxon>
        <taxon>Actinomycetes</taxon>
        <taxon>Streptosporangiales</taxon>
        <taxon>Nocardiopsidaceae</taxon>
        <taxon>Nocardiopsis</taxon>
    </lineage>
</organism>
<keyword evidence="4" id="KW-1003">Cell membrane</keyword>